<feature type="chain" id="PRO_5046063327" description="Phage portal protein" evidence="1">
    <location>
        <begin position="34"/>
        <end position="158"/>
    </location>
</feature>
<dbReference type="EMBL" id="BAAADE010000001">
    <property type="protein sequence ID" value="GAA0590680.1"/>
    <property type="molecule type" value="Genomic_DNA"/>
</dbReference>
<evidence type="ECO:0000313" key="2">
    <source>
        <dbReference type="EMBL" id="GAA0590680.1"/>
    </source>
</evidence>
<protein>
    <recommendedName>
        <fullName evidence="4">Phage portal protein</fullName>
    </recommendedName>
</protein>
<evidence type="ECO:0000313" key="3">
    <source>
        <dbReference type="Proteomes" id="UP001424441"/>
    </source>
</evidence>
<proteinExistence type="predicted"/>
<feature type="signal peptide" evidence="1">
    <location>
        <begin position="1"/>
        <end position="33"/>
    </location>
</feature>
<evidence type="ECO:0008006" key="4">
    <source>
        <dbReference type="Google" id="ProtNLM"/>
    </source>
</evidence>
<dbReference type="Proteomes" id="UP001424441">
    <property type="component" value="Unassembled WGS sequence"/>
</dbReference>
<accession>A0ABN1FH51</accession>
<comment type="caution">
    <text evidence="2">The sequence shown here is derived from an EMBL/GenBank/DDBJ whole genome shotgun (WGS) entry which is preliminary data.</text>
</comment>
<dbReference type="RefSeq" id="WP_374844501.1">
    <property type="nucleotide sequence ID" value="NZ_BAAADE010000001.1"/>
</dbReference>
<evidence type="ECO:0000256" key="1">
    <source>
        <dbReference type="SAM" id="SignalP"/>
    </source>
</evidence>
<gene>
    <name evidence="2" type="ORF">GCM10008943_02080</name>
</gene>
<sequence>MSGMQLSVTKFTRTASAAVATLFLGLTAMPVQAADYIATSPAVVDASVCSQQSVLKRIVSRFDYQVKHVPDMPMTAISSMGDIRLKRYEPKVNPSQIERTYCDATAVMSDGQQRKVWYLVEERQGFVTLGSNVEFCVDGYDKWYVYNASCSVLKARGL</sequence>
<reference evidence="2 3" key="1">
    <citation type="journal article" date="2019" name="Int. J. Syst. Evol. Microbiol.">
        <title>The Global Catalogue of Microorganisms (GCM) 10K type strain sequencing project: providing services to taxonomists for standard genome sequencing and annotation.</title>
        <authorList>
            <consortium name="The Broad Institute Genomics Platform"/>
            <consortium name="The Broad Institute Genome Sequencing Center for Infectious Disease"/>
            <person name="Wu L."/>
            <person name="Ma J."/>
        </authorList>
    </citation>
    <scope>NUCLEOTIDE SEQUENCE [LARGE SCALE GENOMIC DNA]</scope>
    <source>
        <strain evidence="2 3">JCM 15115</strain>
    </source>
</reference>
<keyword evidence="1" id="KW-0732">Signal</keyword>
<keyword evidence="3" id="KW-1185">Reference proteome</keyword>
<name>A0ABN1FH51_9HYPH</name>
<organism evidence="2 3">
    <name type="scientific">Paenochrobactrum glaciei</name>
    <dbReference type="NCBI Taxonomy" id="486407"/>
    <lineage>
        <taxon>Bacteria</taxon>
        <taxon>Pseudomonadati</taxon>
        <taxon>Pseudomonadota</taxon>
        <taxon>Alphaproteobacteria</taxon>
        <taxon>Hyphomicrobiales</taxon>
        <taxon>Brucellaceae</taxon>
        <taxon>Paenochrobactrum</taxon>
    </lineage>
</organism>